<evidence type="ECO:0008006" key="4">
    <source>
        <dbReference type="Google" id="ProtNLM"/>
    </source>
</evidence>
<keyword evidence="1" id="KW-0732">Signal</keyword>
<dbReference type="SUPFAM" id="SSF50939">
    <property type="entry name" value="Sialidases"/>
    <property type="match status" value="1"/>
</dbReference>
<dbReference type="InterPro" id="IPR036278">
    <property type="entry name" value="Sialidase_sf"/>
</dbReference>
<feature type="signal peptide" evidence="1">
    <location>
        <begin position="1"/>
        <end position="30"/>
    </location>
</feature>
<protein>
    <recommendedName>
        <fullName evidence="4">Exo-alpha-sialidase</fullName>
    </recommendedName>
</protein>
<evidence type="ECO:0000313" key="2">
    <source>
        <dbReference type="EMBL" id="TET44870.1"/>
    </source>
</evidence>
<dbReference type="EMBL" id="SOJN01000107">
    <property type="protein sequence ID" value="TET44870.1"/>
    <property type="molecule type" value="Genomic_DNA"/>
</dbReference>
<comment type="caution">
    <text evidence="2">The sequence shown here is derived from an EMBL/GenBank/DDBJ whole genome shotgun (WGS) entry which is preliminary data.</text>
</comment>
<proteinExistence type="predicted"/>
<evidence type="ECO:0000256" key="1">
    <source>
        <dbReference type="SAM" id="SignalP"/>
    </source>
</evidence>
<name>A0A523UQR9_UNCT6</name>
<feature type="chain" id="PRO_5021784632" description="Exo-alpha-sialidase" evidence="1">
    <location>
        <begin position="31"/>
        <end position="166"/>
    </location>
</feature>
<dbReference type="AlphaFoldDB" id="A0A523UQR9"/>
<organism evidence="2 3">
    <name type="scientific">candidate division TA06 bacterium</name>
    <dbReference type="NCBI Taxonomy" id="2250710"/>
    <lineage>
        <taxon>Bacteria</taxon>
        <taxon>Bacteria division TA06</taxon>
    </lineage>
</organism>
<dbReference type="Proteomes" id="UP000315525">
    <property type="component" value="Unassembled WGS sequence"/>
</dbReference>
<reference evidence="2 3" key="1">
    <citation type="submission" date="2019-03" db="EMBL/GenBank/DDBJ databases">
        <title>Metabolic potential of uncultured bacteria and archaea associated with petroleum seepage in deep-sea sediments.</title>
        <authorList>
            <person name="Dong X."/>
            <person name="Hubert C."/>
        </authorList>
    </citation>
    <scope>NUCLEOTIDE SEQUENCE [LARGE SCALE GENOMIC DNA]</scope>
    <source>
        <strain evidence="2">E44_bin18</strain>
    </source>
</reference>
<gene>
    <name evidence="2" type="ORF">E3J62_09150</name>
</gene>
<accession>A0A523UQR9</accession>
<sequence length="166" mass="18436">MLNKCTFRLPRSPWLGALALIAAVASPSFSQYTFGPSMWLEPDTTCYQARPSIAIDSHGNPCVVWMTFFEGDIRFAKSTDGGDTFLPSVLVDTTNYILASPKLALDPEDNPHVTWTNLGINGQHLGIRQVRYTRSTDKGQSFLPSIYAMADTTGHHEATRKMILIR</sequence>
<evidence type="ECO:0000313" key="3">
    <source>
        <dbReference type="Proteomes" id="UP000315525"/>
    </source>
</evidence>